<proteinExistence type="predicted"/>
<dbReference type="Pfam" id="PF13803">
    <property type="entry name" value="DUF4184"/>
    <property type="match status" value="1"/>
</dbReference>
<dbReference type="RefSeq" id="WP_323392024.1">
    <property type="nucleotide sequence ID" value="NZ_JBEPDZ010000007.1"/>
</dbReference>
<feature type="transmembrane region" description="Helical" evidence="2">
    <location>
        <begin position="280"/>
        <end position="300"/>
    </location>
</feature>
<sequence length="321" mass="34215">MPFTLSHPAAVLPLLRRPFVPAALVAGAMAPDAPYFLQTLGIKLSAGVWYEPYLNATTSHSATGVLTVALPFTLALLAGYHLLRGPVTALLPARLAPRAPEPPAPAPSRGAAHRARHGGWLVLSALIGIATHLVWDSFTHVDGYVVTRAAFLSEPALGGLTVARVLQHMSTVIGLAALAVHLVRRRRRRPGAGRPGAAARPAPAVRWGVTAALALAALLGAAAQTQGIDAYREETVYDTSRPIVREHGDGVVETTYPSRTEQVPWPTVAENMLSHAAKGAGAWLTGALLLYSAGWHLRLVPSGHDGRRRRDRDRDQLDTVR</sequence>
<feature type="compositionally biased region" description="Basic and acidic residues" evidence="1">
    <location>
        <begin position="312"/>
        <end position="321"/>
    </location>
</feature>
<feature type="transmembrane region" description="Helical" evidence="2">
    <location>
        <begin position="118"/>
        <end position="135"/>
    </location>
</feature>
<feature type="transmembrane region" description="Helical" evidence="2">
    <location>
        <begin position="165"/>
        <end position="183"/>
    </location>
</feature>
<protein>
    <submittedName>
        <fullName evidence="4">DUF4184 family protein</fullName>
    </submittedName>
</protein>
<keyword evidence="2" id="KW-1133">Transmembrane helix</keyword>
<organism evidence="4 5">
    <name type="scientific">Streptomyces jumonjinensis</name>
    <dbReference type="NCBI Taxonomy" id="1945"/>
    <lineage>
        <taxon>Bacteria</taxon>
        <taxon>Bacillati</taxon>
        <taxon>Actinomycetota</taxon>
        <taxon>Actinomycetes</taxon>
        <taxon>Kitasatosporales</taxon>
        <taxon>Streptomycetaceae</taxon>
        <taxon>Streptomyces</taxon>
    </lineage>
</organism>
<keyword evidence="3" id="KW-0732">Signal</keyword>
<dbReference type="Proteomes" id="UP000419138">
    <property type="component" value="Unassembled WGS sequence"/>
</dbReference>
<evidence type="ECO:0000256" key="2">
    <source>
        <dbReference type="SAM" id="Phobius"/>
    </source>
</evidence>
<dbReference type="EMBL" id="VCLA01000145">
    <property type="protein sequence ID" value="MQT02063.1"/>
    <property type="molecule type" value="Genomic_DNA"/>
</dbReference>
<keyword evidence="2" id="KW-0472">Membrane</keyword>
<keyword evidence="5" id="KW-1185">Reference proteome</keyword>
<evidence type="ECO:0000313" key="5">
    <source>
        <dbReference type="Proteomes" id="UP000419138"/>
    </source>
</evidence>
<feature type="chain" id="PRO_5025055084" evidence="3">
    <location>
        <begin position="23"/>
        <end position="321"/>
    </location>
</feature>
<name>A0A646KIM6_STRJU</name>
<dbReference type="InterPro" id="IPR025238">
    <property type="entry name" value="DUF4184"/>
</dbReference>
<evidence type="ECO:0000256" key="3">
    <source>
        <dbReference type="SAM" id="SignalP"/>
    </source>
</evidence>
<gene>
    <name evidence="4" type="ORF">FF041_18190</name>
</gene>
<feature type="region of interest" description="Disordered" evidence="1">
    <location>
        <begin position="302"/>
        <end position="321"/>
    </location>
</feature>
<keyword evidence="2" id="KW-0812">Transmembrane</keyword>
<feature type="signal peptide" evidence="3">
    <location>
        <begin position="1"/>
        <end position="22"/>
    </location>
</feature>
<comment type="caution">
    <text evidence="4">The sequence shown here is derived from an EMBL/GenBank/DDBJ whole genome shotgun (WGS) entry which is preliminary data.</text>
</comment>
<accession>A0A646KIM6</accession>
<feature type="transmembrane region" description="Helical" evidence="2">
    <location>
        <begin position="204"/>
        <end position="223"/>
    </location>
</feature>
<dbReference type="AlphaFoldDB" id="A0A646KIM6"/>
<evidence type="ECO:0000256" key="1">
    <source>
        <dbReference type="SAM" id="MobiDB-lite"/>
    </source>
</evidence>
<evidence type="ECO:0000313" key="4">
    <source>
        <dbReference type="EMBL" id="MQT02063.1"/>
    </source>
</evidence>
<feature type="transmembrane region" description="Helical" evidence="2">
    <location>
        <begin position="62"/>
        <end position="83"/>
    </location>
</feature>
<reference evidence="4 5" key="1">
    <citation type="submission" date="2019-05" db="EMBL/GenBank/DDBJ databases">
        <title>Comparative genomics and metabolomics analyses of clavulanic acid producing Streptomyces species provides insight into specialized metabolism and evolution of beta-lactam biosynthetic gene clusters.</title>
        <authorList>
            <person name="Moore M.A."/>
            <person name="Cruz-Morales P."/>
            <person name="Barona Gomez F."/>
            <person name="Kapil T."/>
        </authorList>
    </citation>
    <scope>NUCLEOTIDE SEQUENCE [LARGE SCALE GENOMIC DNA]</scope>
    <source>
        <strain evidence="4 5">NRRL 5741</strain>
    </source>
</reference>